<dbReference type="GO" id="GO:0016787">
    <property type="term" value="F:hydrolase activity"/>
    <property type="evidence" value="ECO:0007669"/>
    <property type="project" value="InterPro"/>
</dbReference>
<dbReference type="STRING" id="257708.RGI145_20215"/>
<accession>A0A1L7ALL9</accession>
<dbReference type="InterPro" id="IPR051918">
    <property type="entry name" value="STPP_CPPED1"/>
</dbReference>
<dbReference type="RefSeq" id="WP_075800367.1">
    <property type="nucleotide sequence ID" value="NZ_CP015584.1"/>
</dbReference>
<name>A0A1L7ALL9_9PROT</name>
<gene>
    <name evidence="2" type="ORF">RGI145_20215</name>
</gene>
<dbReference type="EMBL" id="CP015584">
    <property type="protein sequence ID" value="APT59657.1"/>
    <property type="molecule type" value="Genomic_DNA"/>
</dbReference>
<reference evidence="2 3" key="1">
    <citation type="submission" date="2016-05" db="EMBL/GenBank/DDBJ databases">
        <title>Complete Genome and Methylome Analysis of Psychrotrophic Bacterial Isolates from Antarctic Lake Untersee.</title>
        <authorList>
            <person name="Fomenkov A."/>
            <person name="Akimov V.N."/>
            <person name="Vasilyeva L.V."/>
            <person name="Andersen D."/>
            <person name="Vincze T."/>
            <person name="Roberts R.J."/>
        </authorList>
    </citation>
    <scope>NUCLEOTIDE SEQUENCE [LARGE SCALE GENOMIC DNA]</scope>
    <source>
        <strain evidence="2 3">U14-5</strain>
    </source>
</reference>
<dbReference type="Pfam" id="PF00149">
    <property type="entry name" value="Metallophos"/>
    <property type="match status" value="1"/>
</dbReference>
<dbReference type="PANTHER" id="PTHR43143:SF1">
    <property type="entry name" value="SERINE_THREONINE-PROTEIN PHOSPHATASE CPPED1"/>
    <property type="match status" value="1"/>
</dbReference>
<organism evidence="2 3">
    <name type="scientific">Roseomonas gilardii</name>
    <dbReference type="NCBI Taxonomy" id="257708"/>
    <lineage>
        <taxon>Bacteria</taxon>
        <taxon>Pseudomonadati</taxon>
        <taxon>Pseudomonadota</taxon>
        <taxon>Alphaproteobacteria</taxon>
        <taxon>Acetobacterales</taxon>
        <taxon>Roseomonadaceae</taxon>
        <taxon>Roseomonas</taxon>
    </lineage>
</organism>
<evidence type="ECO:0000313" key="2">
    <source>
        <dbReference type="EMBL" id="APT59657.1"/>
    </source>
</evidence>
<dbReference type="Proteomes" id="UP000185494">
    <property type="component" value="Chromosome 2"/>
</dbReference>
<dbReference type="PANTHER" id="PTHR43143">
    <property type="entry name" value="METALLOPHOSPHOESTERASE, CALCINEURIN SUPERFAMILY"/>
    <property type="match status" value="1"/>
</dbReference>
<dbReference type="eggNOG" id="COG1409">
    <property type="taxonomic scope" value="Bacteria"/>
</dbReference>
<protein>
    <submittedName>
        <fullName evidence="2">Serine/threonine protein phosphatase</fullName>
    </submittedName>
</protein>
<proteinExistence type="predicted"/>
<evidence type="ECO:0000313" key="3">
    <source>
        <dbReference type="Proteomes" id="UP000185494"/>
    </source>
</evidence>
<dbReference type="SUPFAM" id="SSF56300">
    <property type="entry name" value="Metallo-dependent phosphatases"/>
    <property type="match status" value="1"/>
</dbReference>
<dbReference type="Gene3D" id="3.60.21.10">
    <property type="match status" value="1"/>
</dbReference>
<feature type="domain" description="Calcineurin-like phosphoesterase" evidence="1">
    <location>
        <begin position="3"/>
        <end position="203"/>
    </location>
</feature>
<dbReference type="InterPro" id="IPR004843">
    <property type="entry name" value="Calcineurin-like_PHP"/>
</dbReference>
<dbReference type="AlphaFoldDB" id="A0A1L7ALL9"/>
<sequence length="282" mass="31714">MVFRLAQISDTHLSPRHPVFDRNHAVVAERLRADRPDLVVHTGDISAHGELGGEAGQAELEHAFARHQEMGLDWLAIPGNHDVGNDPAIARRDGADAERVGRWNGIFGADRFLRDVPGWRLIGLDTLITATEMAEEQFDFLQDALSGAQGRSIAIFLHKPLCEQALDEAGRSYWHVLEAPRRRMVEMFRVHPPAFVASGHVHQWRDRGLCEGIRQIWAPAVAFHVGDDWADGKPFGEKVQGYVMHALHPDGRHEYELVRPEGIQRHDIGRMPDIYGQLQPAE</sequence>
<evidence type="ECO:0000259" key="1">
    <source>
        <dbReference type="Pfam" id="PF00149"/>
    </source>
</evidence>
<dbReference type="KEGG" id="rgi:RGI145_20215"/>
<dbReference type="InterPro" id="IPR029052">
    <property type="entry name" value="Metallo-depent_PP-like"/>
</dbReference>